<reference evidence="1 2" key="1">
    <citation type="journal article" date="2013" name="Curr. Biol.">
        <title>The Genome of the Foraminiferan Reticulomyxa filosa.</title>
        <authorList>
            <person name="Glockner G."/>
            <person name="Hulsmann N."/>
            <person name="Schleicher M."/>
            <person name="Noegel A.A."/>
            <person name="Eichinger L."/>
            <person name="Gallinger C."/>
            <person name="Pawlowski J."/>
            <person name="Sierra R."/>
            <person name="Euteneuer U."/>
            <person name="Pillet L."/>
            <person name="Moustafa A."/>
            <person name="Platzer M."/>
            <person name="Groth M."/>
            <person name="Szafranski K."/>
            <person name="Schliwa M."/>
        </authorList>
    </citation>
    <scope>NUCLEOTIDE SEQUENCE [LARGE SCALE GENOMIC DNA]</scope>
</reference>
<protein>
    <submittedName>
        <fullName evidence="1">Uncharacterized protein</fullName>
    </submittedName>
</protein>
<proteinExistence type="predicted"/>
<evidence type="ECO:0000313" key="1">
    <source>
        <dbReference type="EMBL" id="ETO36991.1"/>
    </source>
</evidence>
<sequence>MTPAEIARMQTEAKERVKTILKRTKTIPRELIFVGRNMNLVRANNKDLGSPVNRISILAAHAAQGLEKLSWQTHWKWKLQMWGLSFYYHWTWCLTYLRRKIFGSGSMENFEDKVEQRVMTQLVKDIGVGAADHMFAG</sequence>
<accession>X6PFK3</accession>
<evidence type="ECO:0000313" key="2">
    <source>
        <dbReference type="Proteomes" id="UP000023152"/>
    </source>
</evidence>
<dbReference type="AlphaFoldDB" id="X6PFK3"/>
<dbReference type="OrthoDB" id="5586901at2759"/>
<keyword evidence="2" id="KW-1185">Reference proteome</keyword>
<dbReference type="EMBL" id="ASPP01000076">
    <property type="protein sequence ID" value="ETO36991.1"/>
    <property type="molecule type" value="Genomic_DNA"/>
</dbReference>
<name>X6PFK3_RETFI</name>
<gene>
    <name evidence="1" type="ORF">RFI_00078</name>
</gene>
<comment type="caution">
    <text evidence="1">The sequence shown here is derived from an EMBL/GenBank/DDBJ whole genome shotgun (WGS) entry which is preliminary data.</text>
</comment>
<dbReference type="Proteomes" id="UP000023152">
    <property type="component" value="Unassembled WGS sequence"/>
</dbReference>
<organism evidence="1 2">
    <name type="scientific">Reticulomyxa filosa</name>
    <dbReference type="NCBI Taxonomy" id="46433"/>
    <lineage>
        <taxon>Eukaryota</taxon>
        <taxon>Sar</taxon>
        <taxon>Rhizaria</taxon>
        <taxon>Retaria</taxon>
        <taxon>Foraminifera</taxon>
        <taxon>Monothalamids</taxon>
        <taxon>Reticulomyxidae</taxon>
        <taxon>Reticulomyxa</taxon>
    </lineage>
</organism>